<reference evidence="1 2" key="1">
    <citation type="submission" date="2020-02" db="EMBL/GenBank/DDBJ databases">
        <authorList>
            <person name="Zheng R.K."/>
            <person name="Sun C.M."/>
        </authorList>
    </citation>
    <scope>NUCLEOTIDE SEQUENCE [LARGE SCALE GENOMIC DNA]</scope>
    <source>
        <strain evidence="2">rifampicinis</strain>
    </source>
</reference>
<keyword evidence="2" id="KW-1185">Reference proteome</keyword>
<evidence type="ECO:0000313" key="2">
    <source>
        <dbReference type="Proteomes" id="UP000594468"/>
    </source>
</evidence>
<protein>
    <submittedName>
        <fullName evidence="1">Uncharacterized protein</fullName>
    </submittedName>
</protein>
<organism evidence="1 2">
    <name type="scientific">Phototrophicus methaneseepsis</name>
    <dbReference type="NCBI Taxonomy" id="2710758"/>
    <lineage>
        <taxon>Bacteria</taxon>
        <taxon>Bacillati</taxon>
        <taxon>Chloroflexota</taxon>
        <taxon>Candidatus Thermofontia</taxon>
        <taxon>Phototrophicales</taxon>
        <taxon>Phototrophicaceae</taxon>
        <taxon>Phototrophicus</taxon>
    </lineage>
</organism>
<gene>
    <name evidence="1" type="ORF">G4Y79_02410</name>
</gene>
<sequence length="100" mass="11776">MNISQRVYHIGDFRWIDVFPVNLRDIKLHTPHLDDPKLRYALMLYNNVKIPYLGNIVTRLAGNPFKAFREPEALLAFLSEQEPELVIPEWVREFLQDGPD</sequence>
<proteinExistence type="predicted"/>
<dbReference type="EMBL" id="CP062983">
    <property type="protein sequence ID" value="QPC83249.1"/>
    <property type="molecule type" value="Genomic_DNA"/>
</dbReference>
<evidence type="ECO:0000313" key="1">
    <source>
        <dbReference type="EMBL" id="QPC83249.1"/>
    </source>
</evidence>
<name>A0A7S8IF84_9CHLR</name>
<dbReference type="Proteomes" id="UP000594468">
    <property type="component" value="Chromosome"/>
</dbReference>
<dbReference type="KEGG" id="pmet:G4Y79_02410"/>
<dbReference type="AlphaFoldDB" id="A0A7S8IF84"/>
<accession>A0A7S8IF84</accession>
<dbReference type="RefSeq" id="WP_195171316.1">
    <property type="nucleotide sequence ID" value="NZ_CP062983.1"/>
</dbReference>